<gene>
    <name evidence="1" type="ORF">Sradi_6831900</name>
</gene>
<name>A0AAW2JUF2_SESRA</name>
<dbReference type="PANTHER" id="PTHR33116:SF86">
    <property type="entry name" value="REVERSE TRANSCRIPTASE DOMAIN-CONTAINING PROTEIN"/>
    <property type="match status" value="1"/>
</dbReference>
<protein>
    <submittedName>
        <fullName evidence="1">Uncharacterized protein</fullName>
    </submittedName>
</protein>
<reference evidence="1" key="1">
    <citation type="submission" date="2020-06" db="EMBL/GenBank/DDBJ databases">
        <authorList>
            <person name="Li T."/>
            <person name="Hu X."/>
            <person name="Zhang T."/>
            <person name="Song X."/>
            <person name="Zhang H."/>
            <person name="Dai N."/>
            <person name="Sheng W."/>
            <person name="Hou X."/>
            <person name="Wei L."/>
        </authorList>
    </citation>
    <scope>NUCLEOTIDE SEQUENCE</scope>
    <source>
        <strain evidence="1">G02</strain>
        <tissue evidence="1">Leaf</tissue>
    </source>
</reference>
<proteinExistence type="predicted"/>
<comment type="caution">
    <text evidence="1">The sequence shown here is derived from an EMBL/GenBank/DDBJ whole genome shotgun (WGS) entry which is preliminary data.</text>
</comment>
<reference evidence="1" key="2">
    <citation type="journal article" date="2024" name="Plant">
        <title>Genomic evolution and insights into agronomic trait innovations of Sesamum species.</title>
        <authorList>
            <person name="Miao H."/>
            <person name="Wang L."/>
            <person name="Qu L."/>
            <person name="Liu H."/>
            <person name="Sun Y."/>
            <person name="Le M."/>
            <person name="Wang Q."/>
            <person name="Wei S."/>
            <person name="Zheng Y."/>
            <person name="Lin W."/>
            <person name="Duan Y."/>
            <person name="Cao H."/>
            <person name="Xiong S."/>
            <person name="Wang X."/>
            <person name="Wei L."/>
            <person name="Li C."/>
            <person name="Ma Q."/>
            <person name="Ju M."/>
            <person name="Zhao R."/>
            <person name="Li G."/>
            <person name="Mu C."/>
            <person name="Tian Q."/>
            <person name="Mei H."/>
            <person name="Zhang T."/>
            <person name="Gao T."/>
            <person name="Zhang H."/>
        </authorList>
    </citation>
    <scope>NUCLEOTIDE SEQUENCE</scope>
    <source>
        <strain evidence="1">G02</strain>
    </source>
</reference>
<accession>A0AAW2JUF2</accession>
<evidence type="ECO:0000313" key="1">
    <source>
        <dbReference type="EMBL" id="KAL0297798.1"/>
    </source>
</evidence>
<feature type="non-terminal residue" evidence="1">
    <location>
        <position position="89"/>
    </location>
</feature>
<dbReference type="EMBL" id="JACGWJ010000032">
    <property type="protein sequence ID" value="KAL0297798.1"/>
    <property type="molecule type" value="Genomic_DNA"/>
</dbReference>
<sequence length="89" mass="10549">MIQAIPSYVMSCCKILDGFLSKTESMTVNFFWQQDSERKIHWVAWRTVCKRKEKGRLGFRSLKELNMAILCKQAWQLETDLDSLLHHML</sequence>
<organism evidence="1">
    <name type="scientific">Sesamum radiatum</name>
    <name type="common">Black benniseed</name>
    <dbReference type="NCBI Taxonomy" id="300843"/>
    <lineage>
        <taxon>Eukaryota</taxon>
        <taxon>Viridiplantae</taxon>
        <taxon>Streptophyta</taxon>
        <taxon>Embryophyta</taxon>
        <taxon>Tracheophyta</taxon>
        <taxon>Spermatophyta</taxon>
        <taxon>Magnoliopsida</taxon>
        <taxon>eudicotyledons</taxon>
        <taxon>Gunneridae</taxon>
        <taxon>Pentapetalae</taxon>
        <taxon>asterids</taxon>
        <taxon>lamiids</taxon>
        <taxon>Lamiales</taxon>
        <taxon>Pedaliaceae</taxon>
        <taxon>Sesamum</taxon>
    </lineage>
</organism>
<dbReference type="PANTHER" id="PTHR33116">
    <property type="entry name" value="REVERSE TRANSCRIPTASE ZINC-BINDING DOMAIN-CONTAINING PROTEIN-RELATED-RELATED"/>
    <property type="match status" value="1"/>
</dbReference>
<dbReference type="AlphaFoldDB" id="A0AAW2JUF2"/>